<feature type="compositionally biased region" description="Acidic residues" evidence="7">
    <location>
        <begin position="217"/>
        <end position="227"/>
    </location>
</feature>
<dbReference type="Gene3D" id="1.10.510.10">
    <property type="entry name" value="Transferase(Phosphotransferase) domain 1"/>
    <property type="match status" value="1"/>
</dbReference>
<evidence type="ECO:0000256" key="6">
    <source>
        <dbReference type="PROSITE-ProRule" id="PRU10141"/>
    </source>
</evidence>
<evidence type="ECO:0000256" key="1">
    <source>
        <dbReference type="ARBA" id="ARBA00022527"/>
    </source>
</evidence>
<dbReference type="SMART" id="SM00220">
    <property type="entry name" value="S_TKc"/>
    <property type="match status" value="1"/>
</dbReference>
<feature type="compositionally biased region" description="Polar residues" evidence="7">
    <location>
        <begin position="156"/>
        <end position="166"/>
    </location>
</feature>
<feature type="compositionally biased region" description="Polar residues" evidence="7">
    <location>
        <begin position="337"/>
        <end position="347"/>
    </location>
</feature>
<sequence>MVRRGGRARSQKLGGMLAALDNGDQDAPQPMPLDSHLRRKENIHSNRLVSVKNAASPRKASEPNLGNELEFKQHKGRKFHPSKASPRKPLLQNKSTESPNRCEGSPLDILSPSAPLTSVKINLQNDSADGNGDYEPIRRGLLQSPLSIASAFSGNSSYHSTNLSGETENDIECAPSFHEEDSLESKATLSNHSIACGSHLSNDHSEDDREYSGNSESVDDDLDEDESINSQTSQSESGSEENDLDSSDNRYDESIVREYQEEDQTDEDFSVHLESESDDEFEFDAESSSSEDKKLLGKKKRQGQEKCKVNVAKSHGKLKRNASKSVRRTKKEDQSIDSDSTQSNVSEGTDDDPVRNPKKNTSKSEAGELVSSVGGDSDVEHKMRNCCGSATEEKSITCESAQHMNNAASYISTLQHTQIQCPKSLRKRSLKAASTAEPAQSEVLEIVDQLFKMIEDKDSVTVGDIVHSVAQHFGLSKVNKDTKKAIKARLTELIRAGEEDSVAEMRKEQRVMSRNQGTGEGMQHLRRSGGLGAKDDSYSVVDNDKCGMPCESSEPQQTGAFEIADSSKPPSDSEIICVVDRLFQAVEGDTVFLSDIVRAFAAHFGLEKVNKNTKQLIKARFVELIDATQNTIEEDVDQQFEETEAASADHSSIKSSFNEEIDASSSPVKKSTSSPAHEEPEAEDDSLGLSFDDGEHSFVVDSHTNENDNDLPKAVHSPIIGLKTPSSLMVSIDSGGHSLAGEYLKCNESFTSVETTLFKNLSPECVKANASDSMENLMGSLSISNSLSVTSEIRRVEKGKWSLGNEIGSGSFGVVHVGMNAVDGSLMAVKVLSIPSTNKRAIVDELQREIDLMRSLKHPNIVRYLGAEVDTSKNILNIFQEWVPGGSVSSLLKKFGPFSFAVIKSYATQILRGLEYLHSHHIIHRDIKGGNILVSNDGCVKLADFGASKRVEAFGIDPDKMMEELTVRGTPYFMKAPEVFEEKYGPKADIWSVGGVIYQMATGSPPWKDLGHKNPISLFFHLKNTDDPPKIPSSIASRINRYDFPLLEEIISKCFQRDPSKRPNASTLLNDNFFSTNNVISSPTIQVVDNASCSPIAGTSSPTVTVQSHESLAATLSDSLCYSLTLPAPIHVGPGLKSDIDTSDWPDWAKKSYQQSCLHSERMKECNKSVQNPFSRSIGRK</sequence>
<proteinExistence type="predicted"/>
<keyword evidence="1" id="KW-0723">Serine/threonine-protein kinase</keyword>
<keyword evidence="4" id="KW-0418">Kinase</keyword>
<feature type="region of interest" description="Disordered" evidence="7">
    <location>
        <begin position="156"/>
        <end position="380"/>
    </location>
</feature>
<dbReference type="InterPro" id="IPR017441">
    <property type="entry name" value="Protein_kinase_ATP_BS"/>
</dbReference>
<evidence type="ECO:0000256" key="4">
    <source>
        <dbReference type="ARBA" id="ARBA00022777"/>
    </source>
</evidence>
<feature type="compositionally biased region" description="Basic residues" evidence="7">
    <location>
        <begin position="1"/>
        <end position="10"/>
    </location>
</feature>
<evidence type="ECO:0000313" key="9">
    <source>
        <dbReference type="EMBL" id="KAL3796941.1"/>
    </source>
</evidence>
<evidence type="ECO:0000256" key="5">
    <source>
        <dbReference type="ARBA" id="ARBA00022840"/>
    </source>
</evidence>
<keyword evidence="5 6" id="KW-0067">ATP-binding</keyword>
<dbReference type="InterPro" id="IPR000719">
    <property type="entry name" value="Prot_kinase_dom"/>
</dbReference>
<dbReference type="InterPro" id="IPR011009">
    <property type="entry name" value="Kinase-like_dom_sf"/>
</dbReference>
<gene>
    <name evidence="9" type="ORF">HJC23_000694</name>
</gene>
<dbReference type="PANTHER" id="PTHR11584">
    <property type="entry name" value="SERINE/THREONINE PROTEIN KINASE"/>
    <property type="match status" value="1"/>
</dbReference>
<dbReference type="PANTHER" id="PTHR11584:SF369">
    <property type="entry name" value="MITOGEN-ACTIVATED PROTEIN KINASE KINASE KINASE 19-RELATED"/>
    <property type="match status" value="1"/>
</dbReference>
<name>A0ABD3QBU4_9STRA</name>
<feature type="compositionally biased region" description="Acidic residues" evidence="7">
    <location>
        <begin position="276"/>
        <end position="285"/>
    </location>
</feature>
<evidence type="ECO:0000256" key="2">
    <source>
        <dbReference type="ARBA" id="ARBA00022679"/>
    </source>
</evidence>
<dbReference type="GO" id="GO:0004674">
    <property type="term" value="F:protein serine/threonine kinase activity"/>
    <property type="evidence" value="ECO:0007669"/>
    <property type="project" value="UniProtKB-KW"/>
</dbReference>
<evidence type="ECO:0000259" key="8">
    <source>
        <dbReference type="PROSITE" id="PS50011"/>
    </source>
</evidence>
<evidence type="ECO:0000256" key="7">
    <source>
        <dbReference type="SAM" id="MobiDB-lite"/>
    </source>
</evidence>
<feature type="domain" description="Protein kinase" evidence="8">
    <location>
        <begin position="801"/>
        <end position="1074"/>
    </location>
</feature>
<feature type="compositionally biased region" description="Basic and acidic residues" evidence="7">
    <location>
        <begin position="247"/>
        <end position="259"/>
    </location>
</feature>
<dbReference type="Pfam" id="PF00069">
    <property type="entry name" value="Pkinase"/>
    <property type="match status" value="1"/>
</dbReference>
<feature type="compositionally biased region" description="Basic residues" evidence="7">
    <location>
        <begin position="314"/>
        <end position="329"/>
    </location>
</feature>
<dbReference type="GO" id="GO:0005524">
    <property type="term" value="F:ATP binding"/>
    <property type="evidence" value="ECO:0007669"/>
    <property type="project" value="UniProtKB-UniRule"/>
</dbReference>
<feature type="compositionally biased region" description="Basic and acidic residues" evidence="7">
    <location>
        <begin position="201"/>
        <end position="211"/>
    </location>
</feature>
<evidence type="ECO:0000256" key="3">
    <source>
        <dbReference type="ARBA" id="ARBA00022741"/>
    </source>
</evidence>
<dbReference type="PROSITE" id="PS00107">
    <property type="entry name" value="PROTEIN_KINASE_ATP"/>
    <property type="match status" value="1"/>
</dbReference>
<protein>
    <recommendedName>
        <fullName evidence="8">Protein kinase domain-containing protein</fullName>
    </recommendedName>
</protein>
<feature type="compositionally biased region" description="Low complexity" evidence="7">
    <location>
        <begin position="664"/>
        <end position="675"/>
    </location>
</feature>
<dbReference type="AlphaFoldDB" id="A0ABD3QBU4"/>
<keyword evidence="10" id="KW-1185">Reference proteome</keyword>
<keyword evidence="3 6" id="KW-0547">Nucleotide-binding</keyword>
<dbReference type="CDD" id="cd06606">
    <property type="entry name" value="STKc_MAPKKK"/>
    <property type="match status" value="1"/>
</dbReference>
<feature type="compositionally biased region" description="Low complexity" evidence="7">
    <location>
        <begin position="228"/>
        <end position="237"/>
    </location>
</feature>
<feature type="region of interest" description="Disordered" evidence="7">
    <location>
        <begin position="504"/>
        <end position="529"/>
    </location>
</feature>
<feature type="region of interest" description="Disordered" evidence="7">
    <location>
        <begin position="1"/>
        <end position="113"/>
    </location>
</feature>
<evidence type="ECO:0000313" key="10">
    <source>
        <dbReference type="Proteomes" id="UP001516023"/>
    </source>
</evidence>
<dbReference type="EMBL" id="JABMIG020000058">
    <property type="protein sequence ID" value="KAL3796941.1"/>
    <property type="molecule type" value="Genomic_DNA"/>
</dbReference>
<feature type="region of interest" description="Disordered" evidence="7">
    <location>
        <begin position="641"/>
        <end position="690"/>
    </location>
</feature>
<dbReference type="PROSITE" id="PS00108">
    <property type="entry name" value="PROTEIN_KINASE_ST"/>
    <property type="match status" value="1"/>
</dbReference>
<feature type="binding site" evidence="6">
    <location>
        <position position="830"/>
    </location>
    <ligand>
        <name>ATP</name>
        <dbReference type="ChEBI" id="CHEBI:30616"/>
    </ligand>
</feature>
<accession>A0ABD3QBU4</accession>
<dbReference type="SUPFAM" id="SSF56112">
    <property type="entry name" value="Protein kinase-like (PK-like)"/>
    <property type="match status" value="1"/>
</dbReference>
<dbReference type="PROSITE" id="PS50011">
    <property type="entry name" value="PROTEIN_KINASE_DOM"/>
    <property type="match status" value="1"/>
</dbReference>
<reference evidence="9 10" key="1">
    <citation type="journal article" date="2020" name="G3 (Bethesda)">
        <title>Improved Reference Genome for Cyclotella cryptica CCMP332, a Model for Cell Wall Morphogenesis, Salinity Adaptation, and Lipid Production in Diatoms (Bacillariophyta).</title>
        <authorList>
            <person name="Roberts W.R."/>
            <person name="Downey K.M."/>
            <person name="Ruck E.C."/>
            <person name="Traller J.C."/>
            <person name="Alverson A.J."/>
        </authorList>
    </citation>
    <scope>NUCLEOTIDE SEQUENCE [LARGE SCALE GENOMIC DNA]</scope>
    <source>
        <strain evidence="9 10">CCMP332</strain>
    </source>
</reference>
<dbReference type="InterPro" id="IPR008271">
    <property type="entry name" value="Ser/Thr_kinase_AS"/>
</dbReference>
<feature type="compositionally biased region" description="Polar residues" evidence="7">
    <location>
        <begin position="649"/>
        <end position="658"/>
    </location>
</feature>
<keyword evidence="2" id="KW-0808">Transferase</keyword>
<organism evidence="9 10">
    <name type="scientific">Cyclotella cryptica</name>
    <dbReference type="NCBI Taxonomy" id="29204"/>
    <lineage>
        <taxon>Eukaryota</taxon>
        <taxon>Sar</taxon>
        <taxon>Stramenopiles</taxon>
        <taxon>Ochrophyta</taxon>
        <taxon>Bacillariophyta</taxon>
        <taxon>Coscinodiscophyceae</taxon>
        <taxon>Thalassiosirophycidae</taxon>
        <taxon>Stephanodiscales</taxon>
        <taxon>Stephanodiscaceae</taxon>
        <taxon>Cyclotella</taxon>
    </lineage>
</organism>
<dbReference type="Proteomes" id="UP001516023">
    <property type="component" value="Unassembled WGS sequence"/>
</dbReference>
<comment type="caution">
    <text evidence="9">The sequence shown here is derived from an EMBL/GenBank/DDBJ whole genome shotgun (WGS) entry which is preliminary data.</text>
</comment>